<dbReference type="GO" id="GO:0004674">
    <property type="term" value="F:protein serine/threonine kinase activity"/>
    <property type="evidence" value="ECO:0007669"/>
    <property type="project" value="UniProtKB-KW"/>
</dbReference>
<dbReference type="Gene3D" id="1.10.510.10">
    <property type="entry name" value="Transferase(Phosphotransferase) domain 1"/>
    <property type="match status" value="1"/>
</dbReference>
<dbReference type="FunFam" id="3.30.200.20:FF:000172">
    <property type="entry name" value="cyclin-dependent kinase G-2 isoform X1"/>
    <property type="match status" value="1"/>
</dbReference>
<keyword evidence="6" id="KW-0067">ATP-binding</keyword>
<evidence type="ECO:0000256" key="5">
    <source>
        <dbReference type="ARBA" id="ARBA00022777"/>
    </source>
</evidence>
<feature type="region of interest" description="Disordered" evidence="7">
    <location>
        <begin position="103"/>
        <end position="133"/>
    </location>
</feature>
<feature type="compositionally biased region" description="Acidic residues" evidence="7">
    <location>
        <begin position="179"/>
        <end position="196"/>
    </location>
</feature>
<dbReference type="Pfam" id="PF00069">
    <property type="entry name" value="Pkinase"/>
    <property type="match status" value="2"/>
</dbReference>
<dbReference type="InterPro" id="IPR000719">
    <property type="entry name" value="Prot_kinase_dom"/>
</dbReference>
<protein>
    <submittedName>
        <fullName evidence="9">Cyclin-dependent kinase 11</fullName>
    </submittedName>
</protein>
<keyword evidence="5 9" id="KW-0418">Kinase</keyword>
<dbReference type="GO" id="GO:0010556">
    <property type="term" value="P:regulation of macromolecule biosynthetic process"/>
    <property type="evidence" value="ECO:0007669"/>
    <property type="project" value="UniProtKB-ARBA"/>
</dbReference>
<evidence type="ECO:0000256" key="6">
    <source>
        <dbReference type="ARBA" id="ARBA00022840"/>
    </source>
</evidence>
<dbReference type="PANTHER" id="PTHR24056">
    <property type="entry name" value="CELL DIVISION PROTEIN KINASE"/>
    <property type="match status" value="1"/>
</dbReference>
<comment type="similarity">
    <text evidence="1">Belongs to the protein kinase superfamily. CMGC Ser/Thr protein kinase family. CDC2/CDKX subfamily.</text>
</comment>
<dbReference type="InterPro" id="IPR011009">
    <property type="entry name" value="Kinase-like_dom_sf"/>
</dbReference>
<evidence type="ECO:0000256" key="7">
    <source>
        <dbReference type="SAM" id="MobiDB-lite"/>
    </source>
</evidence>
<name>A0A6L2KGZ0_TANCI</name>
<dbReference type="AlphaFoldDB" id="A0A6L2KGZ0"/>
<keyword evidence="3" id="KW-0808">Transferase</keyword>
<keyword evidence="4" id="KW-0547">Nucleotide-binding</keyword>
<evidence type="ECO:0000256" key="3">
    <source>
        <dbReference type="ARBA" id="ARBA00022679"/>
    </source>
</evidence>
<gene>
    <name evidence="9" type="ORF">Tci_020018</name>
</gene>
<comment type="caution">
    <text evidence="9">The sequence shown here is derived from an EMBL/GenBank/DDBJ whole genome shotgun (WGS) entry which is preliminary data.</text>
</comment>
<evidence type="ECO:0000313" key="9">
    <source>
        <dbReference type="EMBL" id="GEU48040.1"/>
    </source>
</evidence>
<sequence>MPTALTLRKGRKMHYPLSSGRQNNGFSRKRYSNETETRSYRNEYDHSSVYRRNELVDREQSRFKQQFDHELHRTNREDAVVSKKRKFSPVVWDRADKQVSSVESTLTNVSDGVEAPSSLLDQEAENEEDGEYVVERNLSKSKWAFQDSPRRELDGNSSSPESGEFKRDGSEGKAVSSLLDEDLEDEKFGNAEDEVASDGMDYSGSESDGDREDLLSVGLGVGPSCRNVFEFERLKKISEGTYGVVHKARDKKTGEIVALKKVKMGKEEGFPLTALREIKLLGELQHPYVVGLKEVVMDEFDGVYMVMEYIDHELKSYMERMEQPFGQSEGSEDIKLAIGQQGAPELLLGMKHYTTAVDMWSVGCIMAELLSKKPLFDGRKELEQINKIFSTLGTPDDSRWPGYSKLPGLKSKPKLVKQPCNNLRKKFPVAMFTGSPTLTELGFDLLSRLLTYDPAKRITAKEALNHGWFREYPLPAEHVRIC</sequence>
<dbReference type="PROSITE" id="PS50011">
    <property type="entry name" value="PROTEIN_KINASE_DOM"/>
    <property type="match status" value="1"/>
</dbReference>
<dbReference type="GO" id="GO:0005634">
    <property type="term" value="C:nucleus"/>
    <property type="evidence" value="ECO:0007669"/>
    <property type="project" value="UniProtKB-ARBA"/>
</dbReference>
<evidence type="ECO:0000259" key="8">
    <source>
        <dbReference type="PROSITE" id="PS50011"/>
    </source>
</evidence>
<dbReference type="GO" id="GO:0007346">
    <property type="term" value="P:regulation of mitotic cell cycle"/>
    <property type="evidence" value="ECO:0007669"/>
    <property type="project" value="TreeGrafter"/>
</dbReference>
<dbReference type="InterPro" id="IPR050108">
    <property type="entry name" value="CDK"/>
</dbReference>
<evidence type="ECO:0000256" key="2">
    <source>
        <dbReference type="ARBA" id="ARBA00022527"/>
    </source>
</evidence>
<feature type="region of interest" description="Disordered" evidence="7">
    <location>
        <begin position="1"/>
        <end position="45"/>
    </location>
</feature>
<dbReference type="GO" id="GO:0005524">
    <property type="term" value="F:ATP binding"/>
    <property type="evidence" value="ECO:0007669"/>
    <property type="project" value="UniProtKB-KW"/>
</dbReference>
<keyword evidence="2" id="KW-0723">Serine/threonine-protein kinase</keyword>
<evidence type="ECO:0000256" key="4">
    <source>
        <dbReference type="ARBA" id="ARBA00022741"/>
    </source>
</evidence>
<feature type="compositionally biased region" description="Basic and acidic residues" evidence="7">
    <location>
        <begin position="31"/>
        <end position="45"/>
    </location>
</feature>
<feature type="domain" description="Protein kinase" evidence="8">
    <location>
        <begin position="231"/>
        <end position="469"/>
    </location>
</feature>
<dbReference type="GO" id="GO:0080090">
    <property type="term" value="P:regulation of primary metabolic process"/>
    <property type="evidence" value="ECO:0007669"/>
    <property type="project" value="UniProtKB-ARBA"/>
</dbReference>
<accession>A0A6L2KGZ0</accession>
<dbReference type="Gene3D" id="3.30.200.20">
    <property type="entry name" value="Phosphorylase Kinase, domain 1"/>
    <property type="match status" value="1"/>
</dbReference>
<feature type="region of interest" description="Disordered" evidence="7">
    <location>
        <begin position="145"/>
        <end position="213"/>
    </location>
</feature>
<dbReference type="SUPFAM" id="SSF56112">
    <property type="entry name" value="Protein kinase-like (PK-like)"/>
    <property type="match status" value="1"/>
</dbReference>
<dbReference type="EMBL" id="BKCJ010002362">
    <property type="protein sequence ID" value="GEU48040.1"/>
    <property type="molecule type" value="Genomic_DNA"/>
</dbReference>
<feature type="compositionally biased region" description="Acidic residues" evidence="7">
    <location>
        <begin position="122"/>
        <end position="132"/>
    </location>
</feature>
<reference evidence="9" key="1">
    <citation type="journal article" date="2019" name="Sci. Rep.">
        <title>Draft genome of Tanacetum cinerariifolium, the natural source of mosquito coil.</title>
        <authorList>
            <person name="Yamashiro T."/>
            <person name="Shiraishi A."/>
            <person name="Satake H."/>
            <person name="Nakayama K."/>
        </authorList>
    </citation>
    <scope>NUCLEOTIDE SEQUENCE</scope>
</reference>
<evidence type="ECO:0000256" key="1">
    <source>
        <dbReference type="ARBA" id="ARBA00006485"/>
    </source>
</evidence>
<proteinExistence type="inferred from homology"/>
<organism evidence="9">
    <name type="scientific">Tanacetum cinerariifolium</name>
    <name type="common">Dalmatian daisy</name>
    <name type="synonym">Chrysanthemum cinerariifolium</name>
    <dbReference type="NCBI Taxonomy" id="118510"/>
    <lineage>
        <taxon>Eukaryota</taxon>
        <taxon>Viridiplantae</taxon>
        <taxon>Streptophyta</taxon>
        <taxon>Embryophyta</taxon>
        <taxon>Tracheophyta</taxon>
        <taxon>Spermatophyta</taxon>
        <taxon>Magnoliopsida</taxon>
        <taxon>eudicotyledons</taxon>
        <taxon>Gunneridae</taxon>
        <taxon>Pentapetalae</taxon>
        <taxon>asterids</taxon>
        <taxon>campanulids</taxon>
        <taxon>Asterales</taxon>
        <taxon>Asteraceae</taxon>
        <taxon>Asteroideae</taxon>
        <taxon>Anthemideae</taxon>
        <taxon>Anthemidinae</taxon>
        <taxon>Tanacetum</taxon>
    </lineage>
</organism>
<dbReference type="PANTHER" id="PTHR24056:SF578">
    <property type="entry name" value="CYCLIN-DEPENDENT KINASE F-2-RELATED"/>
    <property type="match status" value="1"/>
</dbReference>